<feature type="compositionally biased region" description="Pro residues" evidence="1">
    <location>
        <begin position="353"/>
        <end position="363"/>
    </location>
</feature>
<feature type="chain" id="PRO_5032272271" description="PEP-CTERM sorting domain-containing protein" evidence="3">
    <location>
        <begin position="25"/>
        <end position="436"/>
    </location>
</feature>
<evidence type="ECO:0000256" key="3">
    <source>
        <dbReference type="SAM" id="SignalP"/>
    </source>
</evidence>
<evidence type="ECO:0000313" key="4">
    <source>
        <dbReference type="EMBL" id="NEU71388.1"/>
    </source>
</evidence>
<name>A0A846H2R2_9CYAN</name>
<accession>A0A846H2R2</accession>
<gene>
    <name evidence="4" type="ORF">PI95_002020</name>
</gene>
<keyword evidence="3" id="KW-0732">Signal</keyword>
<dbReference type="EMBL" id="JTCM02000002">
    <property type="protein sequence ID" value="NEU71388.1"/>
    <property type="molecule type" value="Genomic_DNA"/>
</dbReference>
<keyword evidence="5" id="KW-1185">Reference proteome</keyword>
<dbReference type="Proteomes" id="UP000031549">
    <property type="component" value="Unassembled WGS sequence"/>
</dbReference>
<dbReference type="AlphaFoldDB" id="A0A846H2R2"/>
<proteinExistence type="predicted"/>
<evidence type="ECO:0000256" key="1">
    <source>
        <dbReference type="SAM" id="MobiDB-lite"/>
    </source>
</evidence>
<evidence type="ECO:0008006" key="6">
    <source>
        <dbReference type="Google" id="ProtNLM"/>
    </source>
</evidence>
<evidence type="ECO:0000313" key="5">
    <source>
        <dbReference type="Proteomes" id="UP000031549"/>
    </source>
</evidence>
<keyword evidence="2" id="KW-1133">Transmembrane helix</keyword>
<protein>
    <recommendedName>
        <fullName evidence="6">PEP-CTERM sorting domain-containing protein</fullName>
    </recommendedName>
</protein>
<feature type="transmembrane region" description="Helical" evidence="2">
    <location>
        <begin position="401"/>
        <end position="418"/>
    </location>
</feature>
<feature type="signal peptide" evidence="3">
    <location>
        <begin position="1"/>
        <end position="24"/>
    </location>
</feature>
<evidence type="ECO:0000256" key="2">
    <source>
        <dbReference type="SAM" id="Phobius"/>
    </source>
</evidence>
<organism evidence="4 5">
    <name type="scientific">Hassallia byssoidea VB512170</name>
    <dbReference type="NCBI Taxonomy" id="1304833"/>
    <lineage>
        <taxon>Bacteria</taxon>
        <taxon>Bacillati</taxon>
        <taxon>Cyanobacteriota</taxon>
        <taxon>Cyanophyceae</taxon>
        <taxon>Nostocales</taxon>
        <taxon>Tolypothrichaceae</taxon>
        <taxon>Hassallia</taxon>
    </lineage>
</organism>
<feature type="region of interest" description="Disordered" evidence="1">
    <location>
        <begin position="333"/>
        <end position="365"/>
    </location>
</feature>
<comment type="caution">
    <text evidence="4">The sequence shown here is derived from an EMBL/GenBank/DDBJ whole genome shotgun (WGS) entry which is preliminary data.</text>
</comment>
<keyword evidence="2" id="KW-0812">Transmembrane</keyword>
<sequence>MKSVVNRVALSLFAVMAVIQPASAQLNIGRYGVQPGLEQNYLQYQLSGKSLSQMRVIPGCLTGFGLGCNKTGEVLQQLVEQNNKTSYSNLLIRAAGGEQNFRNFSNFYGNNPRLPEVPYSSFWQNDARNIMDGYQYVLGQQLNRTPVENLGLITKNFYWSPLSGDNNSLSLRSGLLDLKYSYGRLLLEEVSKIPNLEQQIQSLGLPKEVTQYYLGNFSRGFQALNAGNENALKDSILHILSVPFSPEGGEYGRPFAGIPNEFDSLYGQGLEGNTFLGGPVVTLEPEAISVDIPSFSEGYALIPGGSGNQFPTWVLGILPLGLLFFLLSSGGDSGDSSGSRGTLISSGGETGVTPPPPPSPSPTVCPTMSGGNGVANNQSANGSCSNPILPGPEIKKVPEPSAVSAILLLTIVLCLLKNNQRRYSKQSRCAMRMRSL</sequence>
<keyword evidence="2" id="KW-0472">Membrane</keyword>
<reference evidence="4 5" key="1">
    <citation type="journal article" date="2015" name="Genome Announc.">
        <title>Draft Genome Sequence of Cyanobacterium Hassallia byssoidea Strain VB512170, Isolated from Monuments in India.</title>
        <authorList>
            <person name="Singh D."/>
            <person name="Chandrababunaidu M.M."/>
            <person name="Panda A."/>
            <person name="Sen D."/>
            <person name="Bhattacharyya S."/>
            <person name="Adhikary S.P."/>
            <person name="Tripathy S."/>
        </authorList>
    </citation>
    <scope>NUCLEOTIDE SEQUENCE [LARGE SCALE GENOMIC DNA]</scope>
    <source>
        <strain evidence="4 5">VB512170</strain>
    </source>
</reference>